<gene>
    <name evidence="2" type="ORF">M2350_000529</name>
</gene>
<dbReference type="RefSeq" id="WP_259093585.1">
    <property type="nucleotide sequence ID" value="NZ_CP130454.1"/>
</dbReference>
<protein>
    <submittedName>
        <fullName evidence="2">Uncharacterized protein</fullName>
    </submittedName>
</protein>
<sequence length="171" mass="18994">MGEKSQPKRVWFWVAPLLIWFSTAYSTPLTTHLYFVLFQRDALKDGQYAMIFPFGAGLGFVAGTIPLALTLVLSHRKPEFAPIAFWVALGYIAFWTIVVTACEAVVLREGVGFGVLMTLGLLPVALLSLPFFWLSAIFAPLRSLLCVLSSSLPPTVLLLIAFYFTPPRGWH</sequence>
<keyword evidence="1" id="KW-0472">Membrane</keyword>
<keyword evidence="3" id="KW-1185">Reference proteome</keyword>
<evidence type="ECO:0000256" key="1">
    <source>
        <dbReference type="SAM" id="Phobius"/>
    </source>
</evidence>
<comment type="caution">
    <text evidence="2">The sequence shown here is derived from an EMBL/GenBank/DDBJ whole genome shotgun (WGS) entry which is preliminary data.</text>
</comment>
<feature type="transmembrane region" description="Helical" evidence="1">
    <location>
        <begin position="113"/>
        <end position="132"/>
    </location>
</feature>
<evidence type="ECO:0000313" key="3">
    <source>
        <dbReference type="Proteomes" id="UP001204798"/>
    </source>
</evidence>
<keyword evidence="1" id="KW-1133">Transmembrane helix</keyword>
<feature type="transmembrane region" description="Helical" evidence="1">
    <location>
        <begin position="50"/>
        <end position="73"/>
    </location>
</feature>
<dbReference type="EMBL" id="JANUCP010000001">
    <property type="protein sequence ID" value="MCS3918132.1"/>
    <property type="molecule type" value="Genomic_DNA"/>
</dbReference>
<feature type="transmembrane region" description="Helical" evidence="1">
    <location>
        <begin position="144"/>
        <end position="164"/>
    </location>
</feature>
<evidence type="ECO:0000313" key="2">
    <source>
        <dbReference type="EMBL" id="MCS3918132.1"/>
    </source>
</evidence>
<dbReference type="Proteomes" id="UP001204798">
    <property type="component" value="Unassembled WGS sequence"/>
</dbReference>
<accession>A0ABT2EJN0</accession>
<keyword evidence="1" id="KW-0812">Transmembrane</keyword>
<proteinExistence type="predicted"/>
<feature type="transmembrane region" description="Helical" evidence="1">
    <location>
        <begin position="85"/>
        <end position="107"/>
    </location>
</feature>
<reference evidence="2 3" key="1">
    <citation type="submission" date="2022-08" db="EMBL/GenBank/DDBJ databases">
        <title>Bacterial and archaeal communities from various locations to study Microbial Dark Matter (Phase II).</title>
        <authorList>
            <person name="Stepanauskas R."/>
        </authorList>
    </citation>
    <scope>NUCLEOTIDE SEQUENCE [LARGE SCALE GENOMIC DNA]</scope>
    <source>
        <strain evidence="2 3">PD1</strain>
    </source>
</reference>
<name>A0ABT2EJN0_9BACT</name>
<organism evidence="2 3">
    <name type="scientific">Candidatus Fervidibacter sacchari</name>
    <dbReference type="NCBI Taxonomy" id="1448929"/>
    <lineage>
        <taxon>Bacteria</taxon>
        <taxon>Candidatus Fervidibacterota</taxon>
        <taxon>Candidatus Fervidibacter</taxon>
    </lineage>
</organism>